<evidence type="ECO:0000256" key="2">
    <source>
        <dbReference type="ARBA" id="ARBA00029447"/>
    </source>
</evidence>
<gene>
    <name evidence="5" type="ORF">KFK14_10500</name>
</gene>
<dbReference type="Pfam" id="PF00015">
    <property type="entry name" value="MCPsignal"/>
    <property type="match status" value="1"/>
</dbReference>
<dbReference type="PANTHER" id="PTHR32089:SF112">
    <property type="entry name" value="LYSOZYME-LIKE PROTEIN-RELATED"/>
    <property type="match status" value="1"/>
</dbReference>
<name>A0A975Q3D1_9SPHN</name>
<keyword evidence="1 3" id="KW-0807">Transducer</keyword>
<evidence type="ECO:0000256" key="3">
    <source>
        <dbReference type="PROSITE-ProRule" id="PRU00284"/>
    </source>
</evidence>
<sequence>MGHSLGAHLEKQELLAELGEQSAEISLQCSEAAGFLAQIDQRIQSDAAHLARLQSKMEALSANQAESGVAALELRVTAQKAERIIAEGNDAAALSLDEVAGLIAHVTGLEVHLRNFLAVIEAVGGISDELGAIAHQTRMLGVNAAIEAARGGEATQGFAVVADEIRRLAAQAGESARSVREKLDQLDSNARGLMSGVEANIVRGREAGIHIDDMRTMMTEVSSLVTQFQQRSHAIAGCTEEAGEDVESLRAGLDEFSRSACESAVQVNHALGRLDELESTANTMLNRVAHGGVRTRNSKYIAMAEEGAEEVAALIGDALDSGHLTAEALFDTRYRKVPGSDPIQYLTDFVDFADLRLRALLDRRTALDPAVVGCCLVDMNGFLPTHISARSQPQRQGDRLWNLENARNRQIFMDGQTRRALDSDGDFFLFTYRQDLGEGRYRALRSVFVPLEFGGRRWGLYEVGYLI</sequence>
<evidence type="ECO:0000313" key="5">
    <source>
        <dbReference type="EMBL" id="QUT07764.1"/>
    </source>
</evidence>
<dbReference type="InterPro" id="IPR004089">
    <property type="entry name" value="MCPsignal_dom"/>
</dbReference>
<dbReference type="GO" id="GO:0016020">
    <property type="term" value="C:membrane"/>
    <property type="evidence" value="ECO:0007669"/>
    <property type="project" value="InterPro"/>
</dbReference>
<dbReference type="InterPro" id="IPR004090">
    <property type="entry name" value="Chemotax_Me-accpt_rcpt"/>
</dbReference>
<dbReference type="PRINTS" id="PR00260">
    <property type="entry name" value="CHEMTRNSDUCR"/>
</dbReference>
<organism evidence="5 6">
    <name type="scientific">Sphingobium phenoxybenzoativorans</name>
    <dbReference type="NCBI Taxonomy" id="1592790"/>
    <lineage>
        <taxon>Bacteria</taxon>
        <taxon>Pseudomonadati</taxon>
        <taxon>Pseudomonadota</taxon>
        <taxon>Alphaproteobacteria</taxon>
        <taxon>Sphingomonadales</taxon>
        <taxon>Sphingomonadaceae</taxon>
        <taxon>Sphingobium</taxon>
    </lineage>
</organism>
<evidence type="ECO:0000256" key="1">
    <source>
        <dbReference type="ARBA" id="ARBA00023224"/>
    </source>
</evidence>
<dbReference type="Gene3D" id="1.10.287.950">
    <property type="entry name" value="Methyl-accepting chemotaxis protein"/>
    <property type="match status" value="1"/>
</dbReference>
<accession>A0A975Q3D1</accession>
<dbReference type="AlphaFoldDB" id="A0A975Q3D1"/>
<protein>
    <submittedName>
        <fullName evidence="5">Methyl-accepting chemotaxis protein</fullName>
    </submittedName>
</protein>
<dbReference type="SMART" id="SM00283">
    <property type="entry name" value="MA"/>
    <property type="match status" value="1"/>
</dbReference>
<dbReference type="EMBL" id="CP073910">
    <property type="protein sequence ID" value="QUT07764.1"/>
    <property type="molecule type" value="Genomic_DNA"/>
</dbReference>
<evidence type="ECO:0000313" key="6">
    <source>
        <dbReference type="Proteomes" id="UP000681425"/>
    </source>
</evidence>
<feature type="domain" description="Methyl-accepting transducer" evidence="4">
    <location>
        <begin position="21"/>
        <end position="257"/>
    </location>
</feature>
<keyword evidence="6" id="KW-1185">Reference proteome</keyword>
<proteinExistence type="inferred from homology"/>
<dbReference type="GO" id="GO:0004888">
    <property type="term" value="F:transmembrane signaling receptor activity"/>
    <property type="evidence" value="ECO:0007669"/>
    <property type="project" value="InterPro"/>
</dbReference>
<dbReference type="GO" id="GO:0006935">
    <property type="term" value="P:chemotaxis"/>
    <property type="evidence" value="ECO:0007669"/>
    <property type="project" value="InterPro"/>
</dbReference>
<dbReference type="PANTHER" id="PTHR32089">
    <property type="entry name" value="METHYL-ACCEPTING CHEMOTAXIS PROTEIN MCPB"/>
    <property type="match status" value="1"/>
</dbReference>
<reference evidence="5" key="1">
    <citation type="submission" date="2021-04" db="EMBL/GenBank/DDBJ databases">
        <title>Isolation of p-tert-butylphenol degrading bacteria Sphingobium phenoxybenzoativorans Tas13 from active sludge.</title>
        <authorList>
            <person name="Li Y."/>
        </authorList>
    </citation>
    <scope>NUCLEOTIDE SEQUENCE</scope>
    <source>
        <strain evidence="5">Tas13</strain>
    </source>
</reference>
<dbReference type="PROSITE" id="PS50111">
    <property type="entry name" value="CHEMOTAXIS_TRANSDUC_2"/>
    <property type="match status" value="1"/>
</dbReference>
<dbReference type="Proteomes" id="UP000681425">
    <property type="component" value="Chromosome"/>
</dbReference>
<dbReference type="RefSeq" id="WP_212610747.1">
    <property type="nucleotide sequence ID" value="NZ_CP073910.1"/>
</dbReference>
<comment type="similarity">
    <text evidence="2">Belongs to the methyl-accepting chemotaxis (MCP) protein family.</text>
</comment>
<dbReference type="SUPFAM" id="SSF58104">
    <property type="entry name" value="Methyl-accepting chemotaxis protein (MCP) signaling domain"/>
    <property type="match status" value="1"/>
</dbReference>
<dbReference type="GO" id="GO:0007165">
    <property type="term" value="P:signal transduction"/>
    <property type="evidence" value="ECO:0007669"/>
    <property type="project" value="UniProtKB-KW"/>
</dbReference>
<dbReference type="KEGG" id="spph:KFK14_10500"/>
<evidence type="ECO:0000259" key="4">
    <source>
        <dbReference type="PROSITE" id="PS50111"/>
    </source>
</evidence>